<feature type="region of interest" description="Disordered" evidence="1">
    <location>
        <begin position="1"/>
        <end position="24"/>
    </location>
</feature>
<evidence type="ECO:0000313" key="3">
    <source>
        <dbReference type="Proteomes" id="UP000223709"/>
    </source>
</evidence>
<name>A0A291TBN7_9FIRM</name>
<feature type="compositionally biased region" description="Basic and acidic residues" evidence="1">
    <location>
        <begin position="1"/>
        <end position="12"/>
    </location>
</feature>
<protein>
    <submittedName>
        <fullName evidence="2">Uncharacterized protein</fullName>
    </submittedName>
</protein>
<organism evidence="2 3">
    <name type="scientific">Faecalibacterium prausnitzii</name>
    <dbReference type="NCBI Taxonomy" id="853"/>
    <lineage>
        <taxon>Bacteria</taxon>
        <taxon>Bacillati</taxon>
        <taxon>Bacillota</taxon>
        <taxon>Clostridia</taxon>
        <taxon>Eubacteriales</taxon>
        <taxon>Oscillospiraceae</taxon>
        <taxon>Faecalibacterium</taxon>
    </lineage>
</organism>
<evidence type="ECO:0000256" key="1">
    <source>
        <dbReference type="SAM" id="MobiDB-lite"/>
    </source>
</evidence>
<dbReference type="AlphaFoldDB" id="A0A291TBN7"/>
<feature type="region of interest" description="Disordered" evidence="1">
    <location>
        <begin position="230"/>
        <end position="268"/>
    </location>
</feature>
<evidence type="ECO:0000313" key="2">
    <source>
        <dbReference type="EMBL" id="ATL90594.1"/>
    </source>
</evidence>
<proteinExistence type="predicted"/>
<accession>A0A291TBN7</accession>
<dbReference type="Proteomes" id="UP000223709">
    <property type="component" value="Chromosome"/>
</dbReference>
<dbReference type="EMBL" id="CP023819">
    <property type="protein sequence ID" value="ATL90594.1"/>
    <property type="molecule type" value="Genomic_DNA"/>
</dbReference>
<feature type="compositionally biased region" description="Polar residues" evidence="1">
    <location>
        <begin position="13"/>
        <end position="24"/>
    </location>
</feature>
<dbReference type="RefSeq" id="WP_098924359.1">
    <property type="nucleotide sequence ID" value="NZ_CP023819.1"/>
</dbReference>
<feature type="compositionally biased region" description="Basic and acidic residues" evidence="1">
    <location>
        <begin position="245"/>
        <end position="260"/>
    </location>
</feature>
<gene>
    <name evidence="2" type="ORF">CRH10_09925</name>
</gene>
<reference evidence="2 3" key="1">
    <citation type="submission" date="2017-10" db="EMBL/GenBank/DDBJ databases">
        <title>Complete Genome Sequence of Faecalibacterium prausnitzii isolated from the gut of healthy adult Indian.</title>
        <authorList>
            <person name="Bag S."/>
            <person name="Ghosh T.S."/>
            <person name="Das B."/>
        </authorList>
    </citation>
    <scope>NUCLEOTIDE SEQUENCE [LARGE SCALE GENOMIC DNA]</scope>
    <source>
        <strain evidence="2 3">Indica</strain>
    </source>
</reference>
<sequence>MDEQFVHEDQMRNARTQGVGSMVSEQNRQNALELMRKMHKIDTQNAAAKARIENNLDKALQCVDNVREFVGSPEHILGNPKTKHGEIAENVDVWFHNADQIMHNQKADATFEGVGRTVATDYKVHGVDVQSKYINGANNSLSHVLKHMEDYKGNYEAFGKDGYYVIPKDQYELIQRVLKDDKEISSKTARAIKEKVEKIKESSNGRNFEDVIRPGEVDYAAVQQGKIHETLDKKSDQLSQTADNQKQRADERSDKKREQAQQEAAPSLQKAGKAAAEAAFISGGFQLAVGIYSKCKEGKKINEFTVDDWKDIGIDTAKAAAEGGISGFAIYSITNFTSISAGPAAAGVSLAFSVSELAYRKSTGAISDEEFKESCQMAALNAAVSAVGAAIGQELIPIPLLGAWIGSFIATQGLERLCDEGFHNALTMSAYEVRKMTQRLEYGTARIAYSSAYTNQAISQAQNLHEETQTLLDDFNRKKR</sequence>